<comment type="caution">
    <text evidence="1">The sequence shown here is derived from an EMBL/GenBank/DDBJ whole genome shotgun (WGS) entry which is preliminary data.</text>
</comment>
<reference evidence="1" key="1">
    <citation type="submission" date="2022-04" db="EMBL/GenBank/DDBJ databases">
        <title>Jade perch genome.</title>
        <authorList>
            <person name="Chao B."/>
        </authorList>
    </citation>
    <scope>NUCLEOTIDE SEQUENCE</scope>
    <source>
        <strain evidence="1">CB-2022</strain>
    </source>
</reference>
<keyword evidence="2" id="KW-1185">Reference proteome</keyword>
<organism evidence="1 2">
    <name type="scientific">Scortum barcoo</name>
    <name type="common">barcoo grunter</name>
    <dbReference type="NCBI Taxonomy" id="214431"/>
    <lineage>
        <taxon>Eukaryota</taxon>
        <taxon>Metazoa</taxon>
        <taxon>Chordata</taxon>
        <taxon>Craniata</taxon>
        <taxon>Vertebrata</taxon>
        <taxon>Euteleostomi</taxon>
        <taxon>Actinopterygii</taxon>
        <taxon>Neopterygii</taxon>
        <taxon>Teleostei</taxon>
        <taxon>Neoteleostei</taxon>
        <taxon>Acanthomorphata</taxon>
        <taxon>Eupercaria</taxon>
        <taxon>Centrarchiformes</taxon>
        <taxon>Terapontoidei</taxon>
        <taxon>Terapontidae</taxon>
        <taxon>Scortum</taxon>
    </lineage>
</organism>
<evidence type="ECO:0000313" key="2">
    <source>
        <dbReference type="Proteomes" id="UP000831701"/>
    </source>
</evidence>
<accession>A0ACB8VPG3</accession>
<sequence>MLEADADPAGQAGEAEEMGTGDLKAEVMRLTLELQEATEEKLQAARYGLVVLEESAALKMKHRQLEEEHEALKGELQQLKEAFADSVSSQKRAAADGECREESLLQETATKEAAMATRIEEVQAELKQARLALSNAHAEIDRLGVCSTQLKKECECLEAEKGHMRDEMKEYKIREMRQLQDNGELEDENISLQKQVSVLKENQVEFESIKLELTQKNEEQEELRAQLDEAARLREIAERQLDEALEALKEEREQKNSLRRELSALTLNPFDSVGNLELHLEQLDDSQEEGQGGEGEGEGEDQDSGFNNGPGSAPGSANPPHLGGSKSNGLIRRYSTPRNSDVFLRAPASGLVSDLLSELHFSDSQKLKQQLLQAEREKSSLVSKVEELQMQLVMSKQALSQQEDKVGSLTQQLEAVQSSQQQNQEADNKGDNETANGEGGNAVFDYEVDIKSKEVLEARMRSASEELLKLRDELSQAGTRYNTLEQRYKQEKDRWRAEAQELADKIRQCIKSSKQDQERISELEKEIGATRKVAIDSEGHLSVAQEELLAFSEELSNLYHHICVCNNITPKRVTLDYYRDGARASGGGGSARRYIYPQHKPRGNDMFISKAAALQFMGEVDSAGTSSPESPNCPGSPTLDFRDPSNVRNLVAVIRCQIKHLRVAVDLCRQRGAMPYSGLSSAGEAERDAESLLEEVLKLKSLLSTKREQIATLRTVLKANKQTAELALSNLKTKYETEKSVVSEAMMKLRNELKALKEDAATFSSLRVMFASRCDQYVTQLDEMQRQLAAAEDEKKTLNSLLRMAIQQKLALTQRLEDLEAPLSPHSLNSSPRRSRAKELANKSGRAPRSPRGSPGRPTLRSSPRASPVLGSSVPAMATHHLRSLTRSLHTSPVRTPLSLCPDSPIQTSSQSHRGKALPRDATFIRSRSVSDVYNAELSPACSSTRKGSTSSLNTETTSDNSPAPCIDGAGLTGRGLGAAQRMFSCGSLQTAAVALWICVQAAAAKMSLKTVGTALTRTLWSSGSRTPPPIVRAQKVNRPSVTRGLCGGGKQGCEKTNERSCGSDPDRPPSIEAPHRGTAGDKKRPKEAAGAPGGTGVRRRSFTSTAAPADQRSYLWGRYNDMKRMVHELIPPGACNLLNSSTIYANNEVDLAGVDIYGFDYDYTLALYSNALNTMIYNKARSFLIEHFKYPEGIGKYDYIPNFAVRGLHYDIQKGLLMKIDAFHYIQPGTVYRGLSPVPDEEVLNLFGGTYHVPLQQDSGFYGKGPKVKQFMDIFSIPEMTLLAAANDFFITNDIEYDPVHLFKDVSEAIGMVHLKGYMYKWVMEDLDKFILRGEETDAVLHQLVSQGKKLFLITNSPFSFVDKGMTHMVGKYWRDFFDVVIVQADKPHFFTDCIKPFRRLDGNGDLRWERIKSLDKGQIYKQGNLFDFLRLTGWRGSKVLYFGDHLYSDLADLMLRHGWRTAAIVPELEQETKVVSTDRYALSLTWLQALTGLMERLQTHRDPESKQVFQEWQNEREELRVMTKNLFNPQFGSIFRTCHNPTYFSRRLCRFSDIYMASLSCLLNYDPSYTFYPRRTPLQHEAPLWMDQLCTGCMKTPFLEEMSQIR</sequence>
<proteinExistence type="predicted"/>
<evidence type="ECO:0000313" key="1">
    <source>
        <dbReference type="EMBL" id="KAI3357506.1"/>
    </source>
</evidence>
<protein>
    <submittedName>
        <fullName evidence="1">Uncharacterized protein</fullName>
    </submittedName>
</protein>
<name>A0ACB8VPG3_9TELE</name>
<dbReference type="Proteomes" id="UP000831701">
    <property type="component" value="Chromosome 19"/>
</dbReference>
<gene>
    <name evidence="1" type="ORF">L3Q82_015914</name>
</gene>
<dbReference type="EMBL" id="CM041549">
    <property type="protein sequence ID" value="KAI3357506.1"/>
    <property type="molecule type" value="Genomic_DNA"/>
</dbReference>